<evidence type="ECO:0000256" key="1">
    <source>
        <dbReference type="SAM" id="SignalP"/>
    </source>
</evidence>
<evidence type="ECO:0000313" key="3">
    <source>
        <dbReference type="Proteomes" id="UP001480595"/>
    </source>
</evidence>
<keyword evidence="1" id="KW-0732">Signal</keyword>
<feature type="chain" id="PRO_5045483063" evidence="1">
    <location>
        <begin position="20"/>
        <end position="213"/>
    </location>
</feature>
<gene>
    <name evidence="2" type="ORF">PG994_009660</name>
</gene>
<sequence length="213" mass="23463">MKSLSLAILVAFAVRPSAAAPWRYPGELPYPPEVTTPDSDCIPEREPHSIDGPLEGTVFCDGGIPINTTHTSADYTPIVHHWTTTVAAPKKGLPRPLDRARLRLGSGDKDGLVPGGELLADTCVAACTEQRRKAKADGMEAVGLCRFFAMRLFTQPGNPEHNLGHVCTLYSESWGENYMDVPTRGWSIPEMDYYPGSWTASYKYVVRSVPFYF</sequence>
<reference evidence="2 3" key="1">
    <citation type="submission" date="2023-01" db="EMBL/GenBank/DDBJ databases">
        <title>Analysis of 21 Apiospora genomes using comparative genomics revels a genus with tremendous synthesis potential of carbohydrate active enzymes and secondary metabolites.</title>
        <authorList>
            <person name="Sorensen T."/>
        </authorList>
    </citation>
    <scope>NUCLEOTIDE SEQUENCE [LARGE SCALE GENOMIC DNA]</scope>
    <source>
        <strain evidence="2 3">CBS 135458</strain>
    </source>
</reference>
<protein>
    <submittedName>
        <fullName evidence="2">Uncharacterized protein</fullName>
    </submittedName>
</protein>
<keyword evidence="3" id="KW-1185">Reference proteome</keyword>
<name>A0ABR1U6T3_9PEZI</name>
<comment type="caution">
    <text evidence="2">The sequence shown here is derived from an EMBL/GenBank/DDBJ whole genome shotgun (WGS) entry which is preliminary data.</text>
</comment>
<proteinExistence type="predicted"/>
<dbReference type="EMBL" id="JAQQWL010000010">
    <property type="protein sequence ID" value="KAK8054593.1"/>
    <property type="molecule type" value="Genomic_DNA"/>
</dbReference>
<accession>A0ABR1U6T3</accession>
<dbReference type="GeneID" id="92094132"/>
<dbReference type="Proteomes" id="UP001480595">
    <property type="component" value="Unassembled WGS sequence"/>
</dbReference>
<feature type="signal peptide" evidence="1">
    <location>
        <begin position="1"/>
        <end position="19"/>
    </location>
</feature>
<dbReference type="RefSeq" id="XP_066713239.1">
    <property type="nucleotide sequence ID" value="XM_066861069.1"/>
</dbReference>
<organism evidence="2 3">
    <name type="scientific">Apiospora phragmitis</name>
    <dbReference type="NCBI Taxonomy" id="2905665"/>
    <lineage>
        <taxon>Eukaryota</taxon>
        <taxon>Fungi</taxon>
        <taxon>Dikarya</taxon>
        <taxon>Ascomycota</taxon>
        <taxon>Pezizomycotina</taxon>
        <taxon>Sordariomycetes</taxon>
        <taxon>Xylariomycetidae</taxon>
        <taxon>Amphisphaeriales</taxon>
        <taxon>Apiosporaceae</taxon>
        <taxon>Apiospora</taxon>
    </lineage>
</organism>
<evidence type="ECO:0000313" key="2">
    <source>
        <dbReference type="EMBL" id="KAK8054593.1"/>
    </source>
</evidence>